<keyword evidence="2" id="KW-1185">Reference proteome</keyword>
<protein>
    <submittedName>
        <fullName evidence="1">Bodo-specific multi-copy gene family, putative</fullName>
    </submittedName>
</protein>
<dbReference type="Proteomes" id="UP000051952">
    <property type="component" value="Unassembled WGS sequence"/>
</dbReference>
<organism evidence="1 2">
    <name type="scientific">Bodo saltans</name>
    <name type="common">Flagellated protozoan</name>
    <dbReference type="NCBI Taxonomy" id="75058"/>
    <lineage>
        <taxon>Eukaryota</taxon>
        <taxon>Discoba</taxon>
        <taxon>Euglenozoa</taxon>
        <taxon>Kinetoplastea</taxon>
        <taxon>Metakinetoplastina</taxon>
        <taxon>Eubodonida</taxon>
        <taxon>Bodonidae</taxon>
        <taxon>Bodo</taxon>
    </lineage>
</organism>
<name>A0A0S4JVF8_BODSA</name>
<dbReference type="AlphaFoldDB" id="A0A0S4JVF8"/>
<evidence type="ECO:0000313" key="1">
    <source>
        <dbReference type="EMBL" id="CUG92562.1"/>
    </source>
</evidence>
<accession>A0A0S4JVF8</accession>
<sequence>MQNFKHKTYSPLSFLEKLLCLEWIIVLLHKMFRVALPNFLSHSTVDYYSPRTWPRNCTSAEIKELLKDHLINPTSPPNYESLKQLLDLEDFVNIEILVQQYVNKPPPREMSVPQYLHCHLSKSCDDAAMPLQQRTRQLDVLANLGATNNACNNVAFCHSPRGSGKTQFVKCFVSTRHVAAAKHGRVIVRCCGNAAHSPQAPWIKKIMEDCKGCDPNKLRDEAPSPRGVTAFLLSCLVRVLTLCKRSPSSEKSMKASPVAQGLCEMIRAHVELETGNPQDVSKYSTPQKAYETWKRETARFFKISPRTQGVERD</sequence>
<proteinExistence type="predicted"/>
<dbReference type="EMBL" id="CYKH01002061">
    <property type="protein sequence ID" value="CUG92562.1"/>
    <property type="molecule type" value="Genomic_DNA"/>
</dbReference>
<evidence type="ECO:0000313" key="2">
    <source>
        <dbReference type="Proteomes" id="UP000051952"/>
    </source>
</evidence>
<reference evidence="2" key="1">
    <citation type="submission" date="2015-09" db="EMBL/GenBank/DDBJ databases">
        <authorList>
            <consortium name="Pathogen Informatics"/>
        </authorList>
    </citation>
    <scope>NUCLEOTIDE SEQUENCE [LARGE SCALE GENOMIC DNA]</scope>
    <source>
        <strain evidence="2">Lake Konstanz</strain>
    </source>
</reference>
<dbReference type="VEuPathDB" id="TriTrypDB:BSAL_38215"/>
<gene>
    <name evidence="1" type="ORF">BSAL_38215</name>
</gene>